<dbReference type="InterPro" id="IPR003591">
    <property type="entry name" value="Leu-rich_rpt_typical-subtyp"/>
</dbReference>
<gene>
    <name evidence="6" type="primary">CLV2_0</name>
    <name evidence="6" type="ORF">CK203_022534</name>
</gene>
<feature type="signal peptide" evidence="5">
    <location>
        <begin position="1"/>
        <end position="42"/>
    </location>
</feature>
<comment type="caution">
    <text evidence="6">The sequence shown here is derived from an EMBL/GenBank/DDBJ whole genome shotgun (WGS) entry which is preliminary data.</text>
</comment>
<feature type="chain" id="PRO_5019543731" evidence="5">
    <location>
        <begin position="43"/>
        <end position="713"/>
    </location>
</feature>
<dbReference type="InterPro" id="IPR053211">
    <property type="entry name" value="DNA_repair-toleration"/>
</dbReference>
<accession>A0A438JEC6</accession>
<keyword evidence="4" id="KW-1133">Transmembrane helix</keyword>
<keyword evidence="2 5" id="KW-0732">Signal</keyword>
<proteinExistence type="predicted"/>
<evidence type="ECO:0000313" key="6">
    <source>
        <dbReference type="EMBL" id="RVX07306.1"/>
    </source>
</evidence>
<name>A0A438JEC6_VITVI</name>
<dbReference type="Pfam" id="PF00560">
    <property type="entry name" value="LRR_1"/>
    <property type="match status" value="8"/>
</dbReference>
<keyword evidence="4" id="KW-0812">Transmembrane</keyword>
<keyword evidence="4" id="KW-0472">Membrane</keyword>
<dbReference type="SMART" id="SM00369">
    <property type="entry name" value="LRR_TYP"/>
    <property type="match status" value="6"/>
</dbReference>
<reference evidence="6 7" key="1">
    <citation type="journal article" date="2018" name="PLoS Genet.">
        <title>Population sequencing reveals clonal diversity and ancestral inbreeding in the grapevine cultivar Chardonnay.</title>
        <authorList>
            <person name="Roach M.J."/>
            <person name="Johnson D.L."/>
            <person name="Bohlmann J."/>
            <person name="van Vuuren H.J."/>
            <person name="Jones S.J."/>
            <person name="Pretorius I.S."/>
            <person name="Schmidt S.A."/>
            <person name="Borneman A.R."/>
        </authorList>
    </citation>
    <scope>NUCLEOTIDE SEQUENCE [LARGE SCALE GENOMIC DNA]</scope>
    <source>
        <strain evidence="7">cv. Chardonnay</strain>
        <tissue evidence="6">Leaf</tissue>
    </source>
</reference>
<dbReference type="Proteomes" id="UP000288805">
    <property type="component" value="Unassembled WGS sequence"/>
</dbReference>
<dbReference type="EMBL" id="QGNW01000046">
    <property type="protein sequence ID" value="RVX07306.1"/>
    <property type="molecule type" value="Genomic_DNA"/>
</dbReference>
<evidence type="ECO:0000256" key="1">
    <source>
        <dbReference type="ARBA" id="ARBA00022614"/>
    </source>
</evidence>
<keyword evidence="3" id="KW-0677">Repeat</keyword>
<dbReference type="InterPro" id="IPR025875">
    <property type="entry name" value="Leu-rich_rpt_4"/>
</dbReference>
<dbReference type="PROSITE" id="PS51450">
    <property type="entry name" value="LRR"/>
    <property type="match status" value="1"/>
</dbReference>
<dbReference type="Gene3D" id="3.80.10.10">
    <property type="entry name" value="Ribonuclease Inhibitor"/>
    <property type="match status" value="4"/>
</dbReference>
<dbReference type="SMART" id="SM00365">
    <property type="entry name" value="LRR_SD22"/>
    <property type="match status" value="4"/>
</dbReference>
<protein>
    <submittedName>
        <fullName evidence="6">Leucine-rich repeat receptor-like protein CLAVATA2</fullName>
    </submittedName>
</protein>
<dbReference type="FunFam" id="3.80.10.10:FF:001519">
    <property type="entry name" value="Highly similar to receptor-like protein kinase"/>
    <property type="match status" value="1"/>
</dbReference>
<organism evidence="6 7">
    <name type="scientific">Vitis vinifera</name>
    <name type="common">Grape</name>
    <dbReference type="NCBI Taxonomy" id="29760"/>
    <lineage>
        <taxon>Eukaryota</taxon>
        <taxon>Viridiplantae</taxon>
        <taxon>Streptophyta</taxon>
        <taxon>Embryophyta</taxon>
        <taxon>Tracheophyta</taxon>
        <taxon>Spermatophyta</taxon>
        <taxon>Magnoliopsida</taxon>
        <taxon>eudicotyledons</taxon>
        <taxon>Gunneridae</taxon>
        <taxon>Pentapetalae</taxon>
        <taxon>rosids</taxon>
        <taxon>Vitales</taxon>
        <taxon>Vitaceae</taxon>
        <taxon>Viteae</taxon>
        <taxon>Vitis</taxon>
    </lineage>
</organism>
<evidence type="ECO:0000313" key="7">
    <source>
        <dbReference type="Proteomes" id="UP000288805"/>
    </source>
</evidence>
<evidence type="ECO:0000256" key="2">
    <source>
        <dbReference type="ARBA" id="ARBA00022729"/>
    </source>
</evidence>
<evidence type="ECO:0000256" key="3">
    <source>
        <dbReference type="ARBA" id="ARBA00022737"/>
    </source>
</evidence>
<dbReference type="InterPro" id="IPR001611">
    <property type="entry name" value="Leu-rich_rpt"/>
</dbReference>
<evidence type="ECO:0000256" key="5">
    <source>
        <dbReference type="SAM" id="SignalP"/>
    </source>
</evidence>
<dbReference type="PANTHER" id="PTHR48060:SF21">
    <property type="entry name" value="L DOMAIN-LIKE PROTEIN"/>
    <property type="match status" value="1"/>
</dbReference>
<evidence type="ECO:0000256" key="4">
    <source>
        <dbReference type="SAM" id="Phobius"/>
    </source>
</evidence>
<dbReference type="AlphaFoldDB" id="A0A438JEC6"/>
<keyword evidence="6" id="KW-0675">Receptor</keyword>
<dbReference type="Pfam" id="PF12799">
    <property type="entry name" value="LRR_4"/>
    <property type="match status" value="1"/>
</dbReference>
<feature type="transmembrane region" description="Helical" evidence="4">
    <location>
        <begin position="680"/>
        <end position="702"/>
    </location>
</feature>
<dbReference type="PANTHER" id="PTHR48060">
    <property type="entry name" value="DNA DAMAGE-REPAIR/TOLERATION PROTEIN DRT100"/>
    <property type="match status" value="1"/>
</dbReference>
<sequence>MGIQGNASSLKPYKNPNPHHSLPLPLSLLLLILLIYPNPPLSASVELNPDHQASLLLFKSWLQDPNQALSTWVGFNCTSWAGLTCHNQTGWLISLNLTAINLSGPLHPMLCMITTLETLVLSRFSGDIPGTFVKLRHLRELLLNGNQGLGGFLPSWIGNFSKKLEKLDLSSNMFRGKIPKVCFTWNHLNIWILETIICWEMLVSFINLGYLNLGSNELSGTLPCFSASVESLSVLNLANNSIVGGIPTCIASLRSLSRLNLSSNGLKYEISPRLVFSEKLLVLDLSFNDLSGPLPSKIAETTDKSGLVLLDLSHNQVSGEIPSRITELKSLQALFLSHNLLTGEIPARIGNLTYLQVIDLSHNSLSGSIPSNIVGCFQLLALILNDNNLYGEIQPELDALDSLKILDISNNKISGEIPLTLAGCKSLEVVDFSCNNLSGALNDAITKWQNLRFLSLARNKFNGALPNWLFTFQMMQAMDLSGNRFSGFIPDGNFNISLNFNYNDIGPRTPEEPLITIQDPEIKAFATVAGSNELSFNYDLFSTVGIDLSGNLLHGEIPAGLFGLQGLEYLNLSYNFLDGQIPGLEKMQRLRILDLSHNSLSGQIPENISSLRNLTLLNLSYNCFSGIVPKEQGYWRFPGAFAGNPGLCVESSGGKCEMASIPTVPAKAFKEEMEDGPISVWVFGVSAIVSFYSGVVSMFCSARARNYIMQTKV</sequence>
<dbReference type="PRINTS" id="PR00019">
    <property type="entry name" value="LEURICHRPT"/>
</dbReference>
<dbReference type="SUPFAM" id="SSF52047">
    <property type="entry name" value="RNI-like"/>
    <property type="match status" value="1"/>
</dbReference>
<keyword evidence="1" id="KW-0433">Leucine-rich repeat</keyword>
<dbReference type="InterPro" id="IPR032675">
    <property type="entry name" value="LRR_dom_sf"/>
</dbReference>
<dbReference type="Pfam" id="PF13855">
    <property type="entry name" value="LRR_8"/>
    <property type="match status" value="1"/>
</dbReference>
<dbReference type="SUPFAM" id="SSF52058">
    <property type="entry name" value="L domain-like"/>
    <property type="match status" value="2"/>
</dbReference>